<evidence type="ECO:0000256" key="1">
    <source>
        <dbReference type="ARBA" id="ARBA00004123"/>
    </source>
</evidence>
<keyword evidence="2" id="KW-0479">Metal-binding</keyword>
<organism evidence="8 9">
    <name type="scientific">Aspergillus bertholletiae</name>
    <dbReference type="NCBI Taxonomy" id="1226010"/>
    <lineage>
        <taxon>Eukaryota</taxon>
        <taxon>Fungi</taxon>
        <taxon>Dikarya</taxon>
        <taxon>Ascomycota</taxon>
        <taxon>Pezizomycotina</taxon>
        <taxon>Eurotiomycetes</taxon>
        <taxon>Eurotiomycetidae</taxon>
        <taxon>Eurotiales</taxon>
        <taxon>Aspergillaceae</taxon>
        <taxon>Aspergillus</taxon>
        <taxon>Aspergillus subgen. Circumdati</taxon>
    </lineage>
</organism>
<keyword evidence="6" id="KW-1133">Transmembrane helix</keyword>
<keyword evidence="3" id="KW-0805">Transcription regulation</keyword>
<evidence type="ECO:0000259" key="7">
    <source>
        <dbReference type="SMART" id="SM00906"/>
    </source>
</evidence>
<dbReference type="EMBL" id="ML736210">
    <property type="protein sequence ID" value="KAE8378256.1"/>
    <property type="molecule type" value="Genomic_DNA"/>
</dbReference>
<evidence type="ECO:0000256" key="6">
    <source>
        <dbReference type="SAM" id="Phobius"/>
    </source>
</evidence>
<evidence type="ECO:0000256" key="4">
    <source>
        <dbReference type="ARBA" id="ARBA00023163"/>
    </source>
</evidence>
<evidence type="ECO:0000313" key="8">
    <source>
        <dbReference type="EMBL" id="KAE8378256.1"/>
    </source>
</evidence>
<feature type="transmembrane region" description="Helical" evidence="6">
    <location>
        <begin position="408"/>
        <end position="428"/>
    </location>
</feature>
<evidence type="ECO:0000256" key="3">
    <source>
        <dbReference type="ARBA" id="ARBA00023015"/>
    </source>
</evidence>
<name>A0A5N7B911_9EURO</name>
<evidence type="ECO:0000256" key="5">
    <source>
        <dbReference type="ARBA" id="ARBA00023242"/>
    </source>
</evidence>
<feature type="domain" description="Xylanolytic transcriptional activator regulatory" evidence="7">
    <location>
        <begin position="140"/>
        <end position="217"/>
    </location>
</feature>
<dbReference type="GO" id="GO:0008270">
    <property type="term" value="F:zinc ion binding"/>
    <property type="evidence" value="ECO:0007669"/>
    <property type="project" value="InterPro"/>
</dbReference>
<dbReference type="InterPro" id="IPR050815">
    <property type="entry name" value="TF_fung"/>
</dbReference>
<dbReference type="PANTHER" id="PTHR47338">
    <property type="entry name" value="ZN(II)2CYS6 TRANSCRIPTION FACTOR (EUROFUNG)-RELATED"/>
    <property type="match status" value="1"/>
</dbReference>
<reference evidence="8 9" key="1">
    <citation type="submission" date="2019-04" db="EMBL/GenBank/DDBJ databases">
        <title>Friends and foes A comparative genomics studyof 23 Aspergillus species from section Flavi.</title>
        <authorList>
            <consortium name="DOE Joint Genome Institute"/>
            <person name="Kjaerbolling I."/>
            <person name="Vesth T."/>
            <person name="Frisvad J.C."/>
            <person name="Nybo J.L."/>
            <person name="Theobald S."/>
            <person name="Kildgaard S."/>
            <person name="Isbrandt T."/>
            <person name="Kuo A."/>
            <person name="Sato A."/>
            <person name="Lyhne E.K."/>
            <person name="Kogle M.E."/>
            <person name="Wiebenga A."/>
            <person name="Kun R.S."/>
            <person name="Lubbers R.J."/>
            <person name="Makela M.R."/>
            <person name="Barry K."/>
            <person name="Chovatia M."/>
            <person name="Clum A."/>
            <person name="Daum C."/>
            <person name="Haridas S."/>
            <person name="He G."/>
            <person name="LaButti K."/>
            <person name="Lipzen A."/>
            <person name="Mondo S."/>
            <person name="Riley R."/>
            <person name="Salamov A."/>
            <person name="Simmons B.A."/>
            <person name="Magnuson J.K."/>
            <person name="Henrissat B."/>
            <person name="Mortensen U.H."/>
            <person name="Larsen T.O."/>
            <person name="Devries R.P."/>
            <person name="Grigoriev I.V."/>
            <person name="Machida M."/>
            <person name="Baker S.E."/>
            <person name="Andersen M.R."/>
        </authorList>
    </citation>
    <scope>NUCLEOTIDE SEQUENCE [LARGE SCALE GENOMIC DNA]</scope>
    <source>
        <strain evidence="8 9">IBT 29228</strain>
    </source>
</reference>
<keyword evidence="5" id="KW-0539">Nucleus</keyword>
<protein>
    <recommendedName>
        <fullName evidence="7">Xylanolytic transcriptional activator regulatory domain-containing protein</fullName>
    </recommendedName>
</protein>
<sequence>MPAKHNTGEQSKSGRVQLGDALHYQNPVAGLDKSLLERAFYAFIRHFPEFNFFHQPSFLIMLDKQRVPVMLLCSILALTSRFVPEIASQHGSSTRASKVFANYVRQSIMSHTAVAMDIFSCQALVLLCLYEWGEGNGSRAWIHNGMASRIAHGVHARAKDLAAKDNSASEQSRLEEARRTVWACFLIDAMIGCGKCQASNYSMSVREVSLPLGEDDFAFGNISIADGPFLNLWDPETEGYCSRPPYSLDKMGCDRSLALIIQGFHIWHTISAWVSAGGRKRESPASKEPPWRESSFCARCMAALEDWRASQHPQLVYSASSMNFRVYISRGEGERFAVINLLYYLSVIFLHREYSPFAMHVNNCYADHIDPTPPDEAPHGWWEQKYQVMFAASSNIIMIMQELDQRGIYFQTPFSCFCVFTAATWLLYVARMPHMVGLEAQPKSSLLSWASAWLNRACKVWKLACGWYRTLLALSQLFTQFGMEAVHQVSLQSDSLPTLEENMQRLAGSETAEPEDVPTANILLLLQRQQKQFVTSSEPRMTMLATDTDQTVQAVGDSNLSMSDDLRPHMGAETPLLSSSFHMDQDLLTNILGDFSGNWLRPFVDAEHSLGE</sequence>
<evidence type="ECO:0000313" key="9">
    <source>
        <dbReference type="Proteomes" id="UP000326198"/>
    </source>
</evidence>
<keyword evidence="6" id="KW-0812">Transmembrane</keyword>
<dbReference type="PANTHER" id="PTHR47338:SF19">
    <property type="entry name" value="ZN(II)2CYS6 TRANSCRIPTION FACTOR (EUROFUNG)"/>
    <property type="match status" value="1"/>
</dbReference>
<dbReference type="CDD" id="cd12148">
    <property type="entry name" value="fungal_TF_MHR"/>
    <property type="match status" value="1"/>
</dbReference>
<dbReference type="GO" id="GO:0006351">
    <property type="term" value="P:DNA-templated transcription"/>
    <property type="evidence" value="ECO:0007669"/>
    <property type="project" value="InterPro"/>
</dbReference>
<dbReference type="OrthoDB" id="4356994at2759"/>
<dbReference type="GO" id="GO:0003677">
    <property type="term" value="F:DNA binding"/>
    <property type="evidence" value="ECO:0007669"/>
    <property type="project" value="InterPro"/>
</dbReference>
<dbReference type="SMART" id="SM00906">
    <property type="entry name" value="Fungal_trans"/>
    <property type="match status" value="1"/>
</dbReference>
<keyword evidence="9" id="KW-1185">Reference proteome</keyword>
<dbReference type="Proteomes" id="UP000326198">
    <property type="component" value="Unassembled WGS sequence"/>
</dbReference>
<keyword evidence="6" id="KW-0472">Membrane</keyword>
<dbReference type="GO" id="GO:0005634">
    <property type="term" value="C:nucleus"/>
    <property type="evidence" value="ECO:0007669"/>
    <property type="project" value="UniProtKB-SubCell"/>
</dbReference>
<evidence type="ECO:0000256" key="2">
    <source>
        <dbReference type="ARBA" id="ARBA00022723"/>
    </source>
</evidence>
<dbReference type="GO" id="GO:0000981">
    <property type="term" value="F:DNA-binding transcription factor activity, RNA polymerase II-specific"/>
    <property type="evidence" value="ECO:0007669"/>
    <property type="project" value="InterPro"/>
</dbReference>
<accession>A0A5N7B911</accession>
<comment type="subcellular location">
    <subcellularLocation>
        <location evidence="1">Nucleus</location>
    </subcellularLocation>
</comment>
<gene>
    <name evidence="8" type="ORF">BDV26DRAFT_261864</name>
</gene>
<keyword evidence="4" id="KW-0804">Transcription</keyword>
<proteinExistence type="predicted"/>
<dbReference type="InterPro" id="IPR007219">
    <property type="entry name" value="XnlR_reg_dom"/>
</dbReference>
<dbReference type="Pfam" id="PF04082">
    <property type="entry name" value="Fungal_trans"/>
    <property type="match status" value="1"/>
</dbReference>
<dbReference type="AlphaFoldDB" id="A0A5N7B911"/>